<reference evidence="2" key="1">
    <citation type="submission" date="2016-07" db="EMBL/GenBank/DDBJ databases">
        <authorList>
            <person name="Florea S."/>
            <person name="Webb J.S."/>
            <person name="Jaromczyk J."/>
            <person name="Schardl C.L."/>
        </authorList>
    </citation>
    <scope>NUCLEOTIDE SEQUENCE [LARGE SCALE GENOMIC DNA]</scope>
    <source>
        <strain evidence="2">1YdBTEX2</strain>
    </source>
</reference>
<organism evidence="1 2">
    <name type="scientific">Pseudomonas veronii 1YdBTEX2</name>
    <dbReference type="NCBI Taxonomy" id="1295141"/>
    <lineage>
        <taxon>Bacteria</taxon>
        <taxon>Pseudomonadati</taxon>
        <taxon>Pseudomonadota</taxon>
        <taxon>Gammaproteobacteria</taxon>
        <taxon>Pseudomonadales</taxon>
        <taxon>Pseudomonadaceae</taxon>
        <taxon>Pseudomonas</taxon>
    </lineage>
</organism>
<name>A0A1D3JQG5_PSEVE</name>
<dbReference type="AlphaFoldDB" id="A0A1D3JQG5"/>
<gene>
    <name evidence="1" type="ORF">PVE_R1G0422</name>
</gene>
<dbReference type="RefSeq" id="WP_017849900.1">
    <property type="nucleotide sequence ID" value="NZ_AOUH01000062.1"/>
</dbReference>
<dbReference type="EMBL" id="LT599583">
    <property type="protein sequence ID" value="SBW78310.1"/>
    <property type="molecule type" value="Genomic_DNA"/>
</dbReference>
<evidence type="ECO:0000313" key="1">
    <source>
        <dbReference type="EMBL" id="SBW78310.1"/>
    </source>
</evidence>
<protein>
    <submittedName>
        <fullName evidence="1">Uncharacterized protein</fullName>
    </submittedName>
</protein>
<dbReference type="Proteomes" id="UP000245431">
    <property type="component" value="Chromosome PVE_r1"/>
</dbReference>
<accession>A0A1D3JQG5</accession>
<proteinExistence type="predicted"/>
<evidence type="ECO:0000313" key="2">
    <source>
        <dbReference type="Proteomes" id="UP000245431"/>
    </source>
</evidence>
<sequence>MTYGYLESFMYGEVAEGVGAWLVDAESNVAPMALSDIVKGYVDNRSRFASFMLKRDIGRYLKANLTATGLKNAAPFDYELCFSEQYFGCSNQQFLQQVSQLLDVNLKRTKWRNVKRFLKWR</sequence>